<gene>
    <name evidence="1" type="ORF">PtoMrB4_51310</name>
</gene>
<dbReference type="SUPFAM" id="SSF56112">
    <property type="entry name" value="Protein kinase-like (PK-like)"/>
    <property type="match status" value="1"/>
</dbReference>
<dbReference type="Proteomes" id="UP000501237">
    <property type="component" value="Chromosome"/>
</dbReference>
<dbReference type="InterPro" id="IPR011009">
    <property type="entry name" value="Kinase-like_dom_sf"/>
</dbReference>
<protein>
    <recommendedName>
        <fullName evidence="3">Lipopolysaccharide kinase (Kdo/WaaP) family protein</fullName>
    </recommendedName>
</protein>
<sequence length="216" mass="24696">MLFLSNEQLQALSHDSTVLEQDGLGPKVLRLSDGSFLKLFRKRRMLSSETLKPYAQRFADNAKRLQRLGLATPEIVEVYRLEDPINRTAVRYRPLPGETLRHALEQSGPSQQQPLVKQFGQLLGLLHEKGVYFRSIHLGNVLLLPSSELGLIDLADMKIGRRPLSLRLRLRNLKHMRRYDKDRSWLFEQFNDALAEGYAQHAGHYAKAVLANDQSA</sequence>
<name>A0A679GZ48_9GAMM</name>
<dbReference type="KEGG" id="poj:PtoMrB4_51310"/>
<dbReference type="RefSeq" id="WP_172434818.1">
    <property type="nucleotide sequence ID" value="NZ_AP022642.1"/>
</dbReference>
<accession>A0A679GZ48</accession>
<dbReference type="GeneID" id="57400362"/>
<dbReference type="AlphaFoldDB" id="A0A679GZ48"/>
<organism evidence="1 2">
    <name type="scientific">Metapseudomonas otitidis</name>
    <dbReference type="NCBI Taxonomy" id="319939"/>
    <lineage>
        <taxon>Bacteria</taxon>
        <taxon>Pseudomonadati</taxon>
        <taxon>Pseudomonadota</taxon>
        <taxon>Gammaproteobacteria</taxon>
        <taxon>Pseudomonadales</taxon>
        <taxon>Pseudomonadaceae</taxon>
        <taxon>Metapseudomonas</taxon>
    </lineage>
</organism>
<reference evidence="1 2" key="1">
    <citation type="journal article" date="2020" name="Microbiol. Resour. Announc.">
        <title>Complete genome sequence of Pseudomonas otitidis strain MrB4, isolated from Lake Biwa in Japan.</title>
        <authorList>
            <person name="Miyazaki K."/>
            <person name="Hase E."/>
            <person name="Maruya T."/>
        </authorList>
    </citation>
    <scope>NUCLEOTIDE SEQUENCE [LARGE SCALE GENOMIC DNA]</scope>
    <source>
        <strain evidence="1 2">MrB4</strain>
    </source>
</reference>
<evidence type="ECO:0008006" key="3">
    <source>
        <dbReference type="Google" id="ProtNLM"/>
    </source>
</evidence>
<dbReference type="EMBL" id="AP022642">
    <property type="protein sequence ID" value="BCA31154.1"/>
    <property type="molecule type" value="Genomic_DNA"/>
</dbReference>
<dbReference type="Pfam" id="PF06293">
    <property type="entry name" value="Kdo"/>
    <property type="match status" value="1"/>
</dbReference>
<evidence type="ECO:0000313" key="2">
    <source>
        <dbReference type="Proteomes" id="UP000501237"/>
    </source>
</evidence>
<proteinExistence type="predicted"/>
<evidence type="ECO:0000313" key="1">
    <source>
        <dbReference type="EMBL" id="BCA31154.1"/>
    </source>
</evidence>
<dbReference type="Gene3D" id="1.10.510.10">
    <property type="entry name" value="Transferase(Phosphotransferase) domain 1"/>
    <property type="match status" value="1"/>
</dbReference>